<evidence type="ECO:0000313" key="1">
    <source>
        <dbReference type="EMBL" id="HIW99953.1"/>
    </source>
</evidence>
<proteinExistence type="predicted"/>
<dbReference type="EMBL" id="DXGD01000273">
    <property type="protein sequence ID" value="HIW99953.1"/>
    <property type="molecule type" value="Genomic_DNA"/>
</dbReference>
<dbReference type="Proteomes" id="UP000824151">
    <property type="component" value="Unassembled WGS sequence"/>
</dbReference>
<reference evidence="1" key="1">
    <citation type="journal article" date="2021" name="PeerJ">
        <title>Extensive microbial diversity within the chicken gut microbiome revealed by metagenomics and culture.</title>
        <authorList>
            <person name="Gilroy R."/>
            <person name="Ravi A."/>
            <person name="Getino M."/>
            <person name="Pursley I."/>
            <person name="Horton D.L."/>
            <person name="Alikhan N.F."/>
            <person name="Baker D."/>
            <person name="Gharbi K."/>
            <person name="Hall N."/>
            <person name="Watson M."/>
            <person name="Adriaenssens E.M."/>
            <person name="Foster-Nyarko E."/>
            <person name="Jarju S."/>
            <person name="Secka A."/>
            <person name="Antonio M."/>
            <person name="Oren A."/>
            <person name="Chaudhuri R.R."/>
            <person name="La Ragione R."/>
            <person name="Hildebrand F."/>
            <person name="Pallen M.J."/>
        </authorList>
    </citation>
    <scope>NUCLEOTIDE SEQUENCE</scope>
    <source>
        <strain evidence="1">ChiHejej3B27-3195</strain>
    </source>
</reference>
<dbReference type="AlphaFoldDB" id="A0A9D1UT96"/>
<evidence type="ECO:0000313" key="2">
    <source>
        <dbReference type="Proteomes" id="UP000824151"/>
    </source>
</evidence>
<sequence length="58" mass="6245">MNVNIIMCTVREAHHIIDSGEGYATGAPQFLWEGTGPLPNYRGRLGVGSEVFRAVQAG</sequence>
<gene>
    <name evidence="1" type="ORF">H9871_07390</name>
</gene>
<organism evidence="1 2">
    <name type="scientific">Candidatus Nesterenkonia stercoripullorum</name>
    <dbReference type="NCBI Taxonomy" id="2838701"/>
    <lineage>
        <taxon>Bacteria</taxon>
        <taxon>Bacillati</taxon>
        <taxon>Actinomycetota</taxon>
        <taxon>Actinomycetes</taxon>
        <taxon>Micrococcales</taxon>
        <taxon>Micrococcaceae</taxon>
        <taxon>Nesterenkonia</taxon>
    </lineage>
</organism>
<accession>A0A9D1UT96</accession>
<reference evidence="1" key="2">
    <citation type="submission" date="2021-04" db="EMBL/GenBank/DDBJ databases">
        <authorList>
            <person name="Gilroy R."/>
        </authorList>
    </citation>
    <scope>NUCLEOTIDE SEQUENCE</scope>
    <source>
        <strain evidence="1">ChiHejej3B27-3195</strain>
    </source>
</reference>
<comment type="caution">
    <text evidence="1">The sequence shown here is derived from an EMBL/GenBank/DDBJ whole genome shotgun (WGS) entry which is preliminary data.</text>
</comment>
<protein>
    <submittedName>
        <fullName evidence="1">Uncharacterized protein</fullName>
    </submittedName>
</protein>
<name>A0A9D1UT96_9MICC</name>